<dbReference type="CDD" id="cd14014">
    <property type="entry name" value="STKc_PknB_like"/>
    <property type="match status" value="1"/>
</dbReference>
<dbReference type="Gene3D" id="1.10.510.10">
    <property type="entry name" value="Transferase(Phosphotransferase) domain 1"/>
    <property type="match status" value="1"/>
</dbReference>
<dbReference type="PANTHER" id="PTHR43289">
    <property type="entry name" value="MITOGEN-ACTIVATED PROTEIN KINASE KINASE KINASE 20-RELATED"/>
    <property type="match status" value="1"/>
</dbReference>
<keyword evidence="1" id="KW-0808">Transferase</keyword>
<dbReference type="PANTHER" id="PTHR43289:SF34">
    <property type="entry name" value="SERINE_THREONINE-PROTEIN KINASE YBDM-RELATED"/>
    <property type="match status" value="1"/>
</dbReference>
<comment type="caution">
    <text evidence="7">The sequence shown here is derived from an EMBL/GenBank/DDBJ whole genome shotgun (WGS) entry which is preliminary data.</text>
</comment>
<reference evidence="7 8" key="1">
    <citation type="journal article" date="2019" name="Int. J. Syst. Evol. Microbiol.">
        <title>The Global Catalogue of Microorganisms (GCM) 10K type strain sequencing project: providing services to taxonomists for standard genome sequencing and annotation.</title>
        <authorList>
            <consortium name="The Broad Institute Genomics Platform"/>
            <consortium name="The Broad Institute Genome Sequencing Center for Infectious Disease"/>
            <person name="Wu L."/>
            <person name="Ma J."/>
        </authorList>
    </citation>
    <scope>NUCLEOTIDE SEQUENCE [LARGE SCALE GENOMIC DNA]</scope>
    <source>
        <strain evidence="7 8">JCM 4542</strain>
    </source>
</reference>
<gene>
    <name evidence="7" type="ORF">GCM10010315_54750</name>
</gene>
<dbReference type="SUPFAM" id="SSF56112">
    <property type="entry name" value="Protein kinase-like (PK-like)"/>
    <property type="match status" value="1"/>
</dbReference>
<protein>
    <recommendedName>
        <fullName evidence="6">Protein kinase domain-containing protein</fullName>
    </recommendedName>
</protein>
<accession>A0ABN3U5I3</accession>
<evidence type="ECO:0000256" key="3">
    <source>
        <dbReference type="ARBA" id="ARBA00022777"/>
    </source>
</evidence>
<dbReference type="InterPro" id="IPR008271">
    <property type="entry name" value="Ser/Thr_kinase_AS"/>
</dbReference>
<dbReference type="InterPro" id="IPR017441">
    <property type="entry name" value="Protein_kinase_ATP_BS"/>
</dbReference>
<dbReference type="PROSITE" id="PS00108">
    <property type="entry name" value="PROTEIN_KINASE_ST"/>
    <property type="match status" value="1"/>
</dbReference>
<dbReference type="Proteomes" id="UP001500886">
    <property type="component" value="Unassembled WGS sequence"/>
</dbReference>
<organism evidence="7 8">
    <name type="scientific">Streptomyces luteosporeus</name>
    <dbReference type="NCBI Taxonomy" id="173856"/>
    <lineage>
        <taxon>Bacteria</taxon>
        <taxon>Bacillati</taxon>
        <taxon>Actinomycetota</taxon>
        <taxon>Actinomycetes</taxon>
        <taxon>Kitasatosporales</taxon>
        <taxon>Streptomycetaceae</taxon>
        <taxon>Streptomyces</taxon>
    </lineage>
</organism>
<evidence type="ECO:0000256" key="1">
    <source>
        <dbReference type="ARBA" id="ARBA00022679"/>
    </source>
</evidence>
<evidence type="ECO:0000256" key="2">
    <source>
        <dbReference type="ARBA" id="ARBA00022741"/>
    </source>
</evidence>
<evidence type="ECO:0000313" key="8">
    <source>
        <dbReference type="Proteomes" id="UP001500886"/>
    </source>
</evidence>
<sequence length="413" mass="42328">MMPLLPADPREVGPYRLLARLGSGGMGRVFLGRSRGGRAVAVKVVRPELAENAVFRRRFAQEVAAARRVNGFYTAQVVEADTDADPPWLVTSYIPGPSLQEAVERCGPMPAAAVAALGAGLAEGLGAVHACGVVHRDLKPGNVVLADDGPRLIDFGIARALDATSHLTQSGVIGTAAFMSPEQMLGREATPASDVFCLAGVLVYAATGRSPFGVGPAAAVAYRVVHDEPDLSGVPAGLVPLIRAALGKDPGDRPGLSALLDHCAAQAGGAAVWPGDVTSFIAEQVAETKYLTTQPVPAEPAAPAPPSAPAPSAPPLAVVPARFGIVAGRDTLFMPALPGRNGTGRAVTVVLRCKVPGEPVAHGEPLLRVSTAHGEFLITSPVRGVLHAMDHAVGSALSVGARFADFGSRTVPS</sequence>
<name>A0ABN3U5I3_9ACTN</name>
<dbReference type="Gene3D" id="3.30.200.20">
    <property type="entry name" value="Phosphorylase Kinase, domain 1"/>
    <property type="match status" value="1"/>
</dbReference>
<evidence type="ECO:0000256" key="5">
    <source>
        <dbReference type="PROSITE-ProRule" id="PRU10141"/>
    </source>
</evidence>
<keyword evidence="4 5" id="KW-0067">ATP-binding</keyword>
<keyword evidence="3" id="KW-0418">Kinase</keyword>
<dbReference type="EMBL" id="BAAASL010000026">
    <property type="protein sequence ID" value="GAA2724572.1"/>
    <property type="molecule type" value="Genomic_DNA"/>
</dbReference>
<dbReference type="Pfam" id="PF00069">
    <property type="entry name" value="Pkinase"/>
    <property type="match status" value="1"/>
</dbReference>
<dbReference type="SMART" id="SM00220">
    <property type="entry name" value="S_TKc"/>
    <property type="match status" value="1"/>
</dbReference>
<feature type="domain" description="Protein kinase" evidence="6">
    <location>
        <begin position="15"/>
        <end position="265"/>
    </location>
</feature>
<evidence type="ECO:0000313" key="7">
    <source>
        <dbReference type="EMBL" id="GAA2724572.1"/>
    </source>
</evidence>
<dbReference type="PROSITE" id="PS00107">
    <property type="entry name" value="PROTEIN_KINASE_ATP"/>
    <property type="match status" value="1"/>
</dbReference>
<dbReference type="InterPro" id="IPR011053">
    <property type="entry name" value="Single_hybrid_motif"/>
</dbReference>
<feature type="binding site" evidence="5">
    <location>
        <position position="43"/>
    </location>
    <ligand>
        <name>ATP</name>
        <dbReference type="ChEBI" id="CHEBI:30616"/>
    </ligand>
</feature>
<dbReference type="SUPFAM" id="SSF51230">
    <property type="entry name" value="Single hybrid motif"/>
    <property type="match status" value="1"/>
</dbReference>
<dbReference type="InterPro" id="IPR011009">
    <property type="entry name" value="Kinase-like_dom_sf"/>
</dbReference>
<dbReference type="InterPro" id="IPR000719">
    <property type="entry name" value="Prot_kinase_dom"/>
</dbReference>
<dbReference type="PROSITE" id="PS50011">
    <property type="entry name" value="PROTEIN_KINASE_DOM"/>
    <property type="match status" value="1"/>
</dbReference>
<keyword evidence="2 5" id="KW-0547">Nucleotide-binding</keyword>
<keyword evidence="8" id="KW-1185">Reference proteome</keyword>
<proteinExistence type="predicted"/>
<evidence type="ECO:0000256" key="4">
    <source>
        <dbReference type="ARBA" id="ARBA00022840"/>
    </source>
</evidence>
<evidence type="ECO:0000259" key="6">
    <source>
        <dbReference type="PROSITE" id="PS50011"/>
    </source>
</evidence>
<dbReference type="Gene3D" id="2.40.50.100">
    <property type="match status" value="1"/>
</dbReference>